<dbReference type="AlphaFoldDB" id="A0A368SJ81"/>
<dbReference type="InterPro" id="IPR005174">
    <property type="entry name" value="KIB1-4_b-propeller"/>
</dbReference>
<protein>
    <recommendedName>
        <fullName evidence="1">KIB1-4 beta-propeller domain-containing protein</fullName>
    </recommendedName>
</protein>
<dbReference type="EMBL" id="CM003536">
    <property type="protein sequence ID" value="RCV42495.1"/>
    <property type="molecule type" value="Genomic_DNA"/>
</dbReference>
<organism evidence="2">
    <name type="scientific">Setaria italica</name>
    <name type="common">Foxtail millet</name>
    <name type="synonym">Panicum italicum</name>
    <dbReference type="NCBI Taxonomy" id="4555"/>
    <lineage>
        <taxon>Eukaryota</taxon>
        <taxon>Viridiplantae</taxon>
        <taxon>Streptophyta</taxon>
        <taxon>Embryophyta</taxon>
        <taxon>Tracheophyta</taxon>
        <taxon>Spermatophyta</taxon>
        <taxon>Magnoliopsida</taxon>
        <taxon>Liliopsida</taxon>
        <taxon>Poales</taxon>
        <taxon>Poaceae</taxon>
        <taxon>PACMAD clade</taxon>
        <taxon>Panicoideae</taxon>
        <taxon>Panicodae</taxon>
        <taxon>Paniceae</taxon>
        <taxon>Cenchrinae</taxon>
        <taxon>Setaria</taxon>
    </lineage>
</organism>
<feature type="domain" description="KIB1-4 beta-propeller" evidence="1">
    <location>
        <begin position="82"/>
        <end position="334"/>
    </location>
</feature>
<dbReference type="PANTHER" id="PTHR36901:SF5">
    <property type="entry name" value="OS10G0520200 PROTEIN"/>
    <property type="match status" value="1"/>
</dbReference>
<dbReference type="Pfam" id="PF03478">
    <property type="entry name" value="Beta-prop_KIB1-4"/>
    <property type="match status" value="1"/>
</dbReference>
<name>A0A368SJ81_SETIT</name>
<reference evidence="2" key="2">
    <citation type="submission" date="2015-07" db="EMBL/GenBank/DDBJ databases">
        <authorList>
            <person name="Noorani M."/>
        </authorList>
    </citation>
    <scope>NUCLEOTIDE SEQUENCE</scope>
    <source>
        <strain evidence="2">Yugu1</strain>
    </source>
</reference>
<evidence type="ECO:0000313" key="2">
    <source>
        <dbReference type="EMBL" id="RCV42495.1"/>
    </source>
</evidence>
<dbReference type="PANTHER" id="PTHR36901">
    <property type="entry name" value="F-BOX DOMAIN CONTAINING PROTEIN, EXPRESSED-RELATED"/>
    <property type="match status" value="1"/>
</dbReference>
<evidence type="ECO:0000259" key="1">
    <source>
        <dbReference type="Pfam" id="PF03478"/>
    </source>
</evidence>
<sequence length="391" mass="43446">MWERDWASLERGLLHDVFTRLPADADAASFRHVCRGWRTAAGPGALVPGPWFVLQSSAAGGHGAFVRPAGRRRVKPVRLDAAKAPVCASRGWLAVEDGGRLLLREPISRAEFPLPDFEDPEYQDYQLSDIFLSDDPLDAPGRWVAFAFFKMKHVTYAGHVLAFCRPGDGEWARFDLDGQYAGFYWGLEFFRGRAYVLVGISCRIAVCDVDARTLVASSVTLEHVMEWPWRDAQVHLVECGGDLLAAAVSHYEDRMPPSCCARLRRQPRTVGVRVVKVEFAAGGGGAMPVALSDVEGTGDYALFVAPRGHAFALPASGFPAVRPSCVYHFDTNMTTKSASGMIITDLLDHTPHQHRPLRKLPLAGKWHPLSWFRPRCPSFDTTPARRRWFFA</sequence>
<reference evidence="2" key="1">
    <citation type="journal article" date="2012" name="Nat. Biotechnol.">
        <title>Reference genome sequence of the model plant Setaria.</title>
        <authorList>
            <person name="Bennetzen J.L."/>
            <person name="Schmutz J."/>
            <person name="Wang H."/>
            <person name="Percifield R."/>
            <person name="Hawkins J."/>
            <person name="Pontaroli A.C."/>
            <person name="Estep M."/>
            <person name="Feng L."/>
            <person name="Vaughn J.N."/>
            <person name="Grimwood J."/>
            <person name="Jenkins J."/>
            <person name="Barry K."/>
            <person name="Lindquist E."/>
            <person name="Hellsten U."/>
            <person name="Deshpande S."/>
            <person name="Wang X."/>
            <person name="Wu X."/>
            <person name="Mitros T."/>
            <person name="Triplett J."/>
            <person name="Yang X."/>
            <person name="Ye C.Y."/>
            <person name="Mauro-Herrera M."/>
            <person name="Wang L."/>
            <person name="Li P."/>
            <person name="Sharma M."/>
            <person name="Sharma R."/>
            <person name="Ronald P.C."/>
            <person name="Panaud O."/>
            <person name="Kellogg E.A."/>
            <person name="Brutnell T.P."/>
            <person name="Doust A.N."/>
            <person name="Tuskan G.A."/>
            <person name="Rokhsar D."/>
            <person name="Devos K.M."/>
        </authorList>
    </citation>
    <scope>NUCLEOTIDE SEQUENCE [LARGE SCALE GENOMIC DNA]</scope>
    <source>
        <strain evidence="2">Yugu1</strain>
    </source>
</reference>
<dbReference type="OrthoDB" id="681238at2759"/>
<proteinExistence type="predicted"/>
<dbReference type="STRING" id="4555.A0A368SJ81"/>
<dbReference type="Gene3D" id="1.20.1280.50">
    <property type="match status" value="1"/>
</dbReference>
<accession>A0A368SJ81</accession>
<gene>
    <name evidence="2" type="ORF">SETIT_9G221200v2</name>
</gene>